<proteinExistence type="predicted"/>
<dbReference type="Proteomes" id="UP000228380">
    <property type="component" value="Unplaced"/>
</dbReference>
<evidence type="ECO:0000313" key="2">
    <source>
        <dbReference type="RefSeq" id="XP_017697627.2"/>
    </source>
</evidence>
<dbReference type="PANTHER" id="PTHR37225">
    <property type="entry name" value="OSJNBA0011F23.3 PROTEIN"/>
    <property type="match status" value="1"/>
</dbReference>
<accession>A0A8B7MTL5</accession>
<evidence type="ECO:0000313" key="1">
    <source>
        <dbReference type="Proteomes" id="UP000228380"/>
    </source>
</evidence>
<organism evidence="1 2">
    <name type="scientific">Phoenix dactylifera</name>
    <name type="common">Date palm</name>
    <dbReference type="NCBI Taxonomy" id="42345"/>
    <lineage>
        <taxon>Eukaryota</taxon>
        <taxon>Viridiplantae</taxon>
        <taxon>Streptophyta</taxon>
        <taxon>Embryophyta</taxon>
        <taxon>Tracheophyta</taxon>
        <taxon>Spermatophyta</taxon>
        <taxon>Magnoliopsida</taxon>
        <taxon>Liliopsida</taxon>
        <taxon>Arecaceae</taxon>
        <taxon>Coryphoideae</taxon>
        <taxon>Phoeniceae</taxon>
        <taxon>Phoenix</taxon>
    </lineage>
</organism>
<sequence>MYDFFIANQIFGSRVTTAFTGSDEVHPSKMLREFGWHKRCSESLDGMKGAARIALPIPGAVATAAVTFHAVSFAELREKSFKDSGDSEETTNVGG</sequence>
<dbReference type="PANTHER" id="PTHR37225:SF1">
    <property type="entry name" value="OS04G0657900 PROTEIN"/>
    <property type="match status" value="1"/>
</dbReference>
<keyword evidence="1" id="KW-1185">Reference proteome</keyword>
<name>A0A8B7MTL5_PHODC</name>
<dbReference type="GeneID" id="103704545"/>
<dbReference type="RefSeq" id="XP_017697627.2">
    <property type="nucleotide sequence ID" value="XM_017842138.3"/>
</dbReference>
<protein>
    <submittedName>
        <fullName evidence="2">Uncharacterized protein LOC103704545</fullName>
    </submittedName>
</protein>
<dbReference type="AlphaFoldDB" id="A0A8B7MTL5"/>
<dbReference type="KEGG" id="pda:103704545"/>
<gene>
    <name evidence="2" type="primary">LOC103704545</name>
</gene>
<dbReference type="OrthoDB" id="683235at2759"/>
<reference evidence="2" key="1">
    <citation type="submission" date="2025-08" db="UniProtKB">
        <authorList>
            <consortium name="RefSeq"/>
        </authorList>
    </citation>
    <scope>IDENTIFICATION</scope>
    <source>
        <tissue evidence="2">Young leaves</tissue>
    </source>
</reference>